<dbReference type="Proteomes" id="UP001144372">
    <property type="component" value="Unassembled WGS sequence"/>
</dbReference>
<dbReference type="InterPro" id="IPR001431">
    <property type="entry name" value="Pept_M16_Zn_BS"/>
</dbReference>
<comment type="similarity">
    <text evidence="2 3">Belongs to the peptidase M16 family.</text>
</comment>
<gene>
    <name evidence="6" type="ORF">DAMNIGENAA_13190</name>
</gene>
<dbReference type="PANTHER" id="PTHR11851:SF49">
    <property type="entry name" value="MITOCHONDRIAL-PROCESSING PEPTIDASE SUBUNIT ALPHA"/>
    <property type="match status" value="1"/>
</dbReference>
<dbReference type="PROSITE" id="PS00143">
    <property type="entry name" value="INSULINASE"/>
    <property type="match status" value="1"/>
</dbReference>
<evidence type="ECO:0000256" key="1">
    <source>
        <dbReference type="ARBA" id="ARBA00001947"/>
    </source>
</evidence>
<evidence type="ECO:0000259" key="5">
    <source>
        <dbReference type="Pfam" id="PF05193"/>
    </source>
</evidence>
<keyword evidence="7" id="KW-1185">Reference proteome</keyword>
<dbReference type="AlphaFoldDB" id="A0A9W6CY05"/>
<dbReference type="RefSeq" id="WP_281793144.1">
    <property type="nucleotide sequence ID" value="NZ_BSDR01000001.1"/>
</dbReference>
<dbReference type="GO" id="GO:0046872">
    <property type="term" value="F:metal ion binding"/>
    <property type="evidence" value="ECO:0007669"/>
    <property type="project" value="InterPro"/>
</dbReference>
<dbReference type="FunFam" id="3.30.830.10:FF:000008">
    <property type="entry name" value="Mitochondrial-processing peptidase subunit beta"/>
    <property type="match status" value="1"/>
</dbReference>
<dbReference type="InterPro" id="IPR011765">
    <property type="entry name" value="Pept_M16_N"/>
</dbReference>
<accession>A0A9W6CY05</accession>
<evidence type="ECO:0000256" key="2">
    <source>
        <dbReference type="ARBA" id="ARBA00007261"/>
    </source>
</evidence>
<dbReference type="PANTHER" id="PTHR11851">
    <property type="entry name" value="METALLOPROTEASE"/>
    <property type="match status" value="1"/>
</dbReference>
<evidence type="ECO:0000259" key="4">
    <source>
        <dbReference type="Pfam" id="PF00675"/>
    </source>
</evidence>
<protein>
    <submittedName>
        <fullName evidence="6">Peptidase M16</fullName>
    </submittedName>
</protein>
<evidence type="ECO:0000256" key="3">
    <source>
        <dbReference type="RuleBase" id="RU004447"/>
    </source>
</evidence>
<dbReference type="GO" id="GO:0006508">
    <property type="term" value="P:proteolysis"/>
    <property type="evidence" value="ECO:0007669"/>
    <property type="project" value="InterPro"/>
</dbReference>
<dbReference type="Pfam" id="PF00675">
    <property type="entry name" value="Peptidase_M16"/>
    <property type="match status" value="1"/>
</dbReference>
<comment type="caution">
    <text evidence="6">The sequence shown here is derived from an EMBL/GenBank/DDBJ whole genome shotgun (WGS) entry which is preliminary data.</text>
</comment>
<dbReference type="InterPro" id="IPR050361">
    <property type="entry name" value="MPP/UQCRC_Complex"/>
</dbReference>
<evidence type="ECO:0000313" key="6">
    <source>
        <dbReference type="EMBL" id="GLI33886.1"/>
    </source>
</evidence>
<feature type="domain" description="Peptidase M16 C-terminal" evidence="5">
    <location>
        <begin position="167"/>
        <end position="338"/>
    </location>
</feature>
<dbReference type="EMBL" id="BSDR01000001">
    <property type="protein sequence ID" value="GLI33886.1"/>
    <property type="molecule type" value="Genomic_DNA"/>
</dbReference>
<reference evidence="6" key="1">
    <citation type="submission" date="2022-12" db="EMBL/GenBank/DDBJ databases">
        <title>Reference genome sequencing for broad-spectrum identification of bacterial and archaeal isolates by mass spectrometry.</title>
        <authorList>
            <person name="Sekiguchi Y."/>
            <person name="Tourlousse D.M."/>
        </authorList>
    </citation>
    <scope>NUCLEOTIDE SEQUENCE</scope>
    <source>
        <strain evidence="6">ASRB1</strain>
    </source>
</reference>
<organism evidence="6 7">
    <name type="scientific">Desulforhabdus amnigena</name>
    <dbReference type="NCBI Taxonomy" id="40218"/>
    <lineage>
        <taxon>Bacteria</taxon>
        <taxon>Pseudomonadati</taxon>
        <taxon>Thermodesulfobacteriota</taxon>
        <taxon>Syntrophobacteria</taxon>
        <taxon>Syntrophobacterales</taxon>
        <taxon>Syntrophobacteraceae</taxon>
        <taxon>Desulforhabdus</taxon>
    </lineage>
</organism>
<dbReference type="Pfam" id="PF05193">
    <property type="entry name" value="Peptidase_M16_C"/>
    <property type="match status" value="1"/>
</dbReference>
<dbReference type="InterPro" id="IPR011249">
    <property type="entry name" value="Metalloenz_LuxS/M16"/>
</dbReference>
<dbReference type="Gene3D" id="3.30.830.10">
    <property type="entry name" value="Metalloenzyme, LuxS/M16 peptidase-like"/>
    <property type="match status" value="2"/>
</dbReference>
<name>A0A9W6CY05_9BACT</name>
<comment type="cofactor">
    <cofactor evidence="1">
        <name>Zn(2+)</name>
        <dbReference type="ChEBI" id="CHEBI:29105"/>
    </cofactor>
</comment>
<proteinExistence type="inferred from homology"/>
<evidence type="ECO:0000313" key="7">
    <source>
        <dbReference type="Proteomes" id="UP001144372"/>
    </source>
</evidence>
<dbReference type="GO" id="GO:0004222">
    <property type="term" value="F:metalloendopeptidase activity"/>
    <property type="evidence" value="ECO:0007669"/>
    <property type="project" value="InterPro"/>
</dbReference>
<sequence length="421" mass="48024">MYQKTVLRNGIRVVTEKIPYVYSVSTGIWVGVGSRDEQESERGITHFIEHMLFKGTQRRTALDIAKELDAVGGFANAFTSKEHVCFHAKVLDTHLPLVVDVLTDIFLNSVFAPQEIEREQQVVLQEIRMIEDTPDEFVHVLFQEMFWKNNPLGLPIYGTAETVARTDRESILRYLDRTFHPEQIVVAAAGNLEHDRFVDLVAPSLETLNHRERRADRKKPSIHPAIQVIEKELEQVHLCLGLKGVAQTDENRFPCHILNVILGNSMSSRLFQEIREKRGLAYSVYSFLNSHADTGMLGVYAGIAPENIEETLKLIRQQLDLLATEPIPETELAAAKEYLRGSMYLNAESTDSRMNRLAKNEFLFDRFIPFEEVEEKIMAVDAGSIQEWFQSVYHPQRMGLLLLGPAGLKEAHLENILLEKE</sequence>
<dbReference type="SUPFAM" id="SSF63411">
    <property type="entry name" value="LuxS/MPP-like metallohydrolase"/>
    <property type="match status" value="2"/>
</dbReference>
<feature type="domain" description="Peptidase M16 N-terminal" evidence="4">
    <location>
        <begin position="12"/>
        <end position="159"/>
    </location>
</feature>
<dbReference type="InterPro" id="IPR007863">
    <property type="entry name" value="Peptidase_M16_C"/>
</dbReference>